<comment type="subcellular location">
    <subcellularLocation>
        <location evidence="1 7">Membrane</location>
        <topology evidence="1 7">Multi-pass membrane protein</topology>
    </subcellularLocation>
</comment>
<dbReference type="GO" id="GO:0022857">
    <property type="term" value="F:transmembrane transporter activity"/>
    <property type="evidence" value="ECO:0007669"/>
    <property type="project" value="InterPro"/>
</dbReference>
<evidence type="ECO:0000256" key="6">
    <source>
        <dbReference type="ARBA" id="ARBA00023136"/>
    </source>
</evidence>
<dbReference type="Pfam" id="PF00854">
    <property type="entry name" value="PTR2"/>
    <property type="match status" value="1"/>
</dbReference>
<keyword evidence="4" id="KW-0571">Peptide transport</keyword>
<comment type="similarity">
    <text evidence="2 7">Belongs to the major facilitator superfamily. Proton-dependent oligopeptide transporter (POT/PTR) (TC 2.A.17) family.</text>
</comment>
<accession>A0A0B7AD16</accession>
<feature type="transmembrane region" description="Helical" evidence="8">
    <location>
        <begin position="296"/>
        <end position="319"/>
    </location>
</feature>
<protein>
    <recommendedName>
        <fullName evidence="11">Major facilitator superfamily (MFS) profile domain-containing protein</fullName>
    </recommendedName>
</protein>
<feature type="transmembrane region" description="Helical" evidence="8">
    <location>
        <begin position="342"/>
        <end position="363"/>
    </location>
</feature>
<dbReference type="InterPro" id="IPR036259">
    <property type="entry name" value="MFS_trans_sf"/>
</dbReference>
<organism evidence="9">
    <name type="scientific">Arion vulgaris</name>
    <dbReference type="NCBI Taxonomy" id="1028688"/>
    <lineage>
        <taxon>Eukaryota</taxon>
        <taxon>Metazoa</taxon>
        <taxon>Spiralia</taxon>
        <taxon>Lophotrochozoa</taxon>
        <taxon>Mollusca</taxon>
        <taxon>Gastropoda</taxon>
        <taxon>Heterobranchia</taxon>
        <taxon>Euthyneura</taxon>
        <taxon>Panpulmonata</taxon>
        <taxon>Eupulmonata</taxon>
        <taxon>Stylommatophora</taxon>
        <taxon>Helicina</taxon>
        <taxon>Arionoidea</taxon>
        <taxon>Arionidae</taxon>
        <taxon>Arion</taxon>
    </lineage>
</organism>
<keyword evidence="4" id="KW-0653">Protein transport</keyword>
<evidence type="ECO:0000256" key="2">
    <source>
        <dbReference type="ARBA" id="ARBA00005982"/>
    </source>
</evidence>
<evidence type="ECO:0000256" key="1">
    <source>
        <dbReference type="ARBA" id="ARBA00004141"/>
    </source>
</evidence>
<dbReference type="GO" id="GO:0006857">
    <property type="term" value="P:oligopeptide transport"/>
    <property type="evidence" value="ECO:0007669"/>
    <property type="project" value="InterPro"/>
</dbReference>
<feature type="transmembrane region" description="Helical" evidence="8">
    <location>
        <begin position="465"/>
        <end position="489"/>
    </location>
</feature>
<feature type="transmembrane region" description="Helical" evidence="8">
    <location>
        <begin position="83"/>
        <end position="103"/>
    </location>
</feature>
<keyword evidence="3 7" id="KW-0812">Transmembrane</keyword>
<feature type="transmembrane region" description="Helical" evidence="8">
    <location>
        <begin position="384"/>
        <end position="404"/>
    </location>
</feature>
<evidence type="ECO:0000313" key="10">
    <source>
        <dbReference type="EMBL" id="CEK77902.1"/>
    </source>
</evidence>
<feature type="transmembrane region" description="Helical" evidence="8">
    <location>
        <begin position="216"/>
        <end position="237"/>
    </location>
</feature>
<evidence type="ECO:0008006" key="11">
    <source>
        <dbReference type="Google" id="ProtNLM"/>
    </source>
</evidence>
<dbReference type="SUPFAM" id="SSF103473">
    <property type="entry name" value="MFS general substrate transporter"/>
    <property type="match status" value="1"/>
</dbReference>
<dbReference type="PANTHER" id="PTHR11654">
    <property type="entry name" value="OLIGOPEPTIDE TRANSPORTER-RELATED"/>
    <property type="match status" value="1"/>
</dbReference>
<gene>
    <name evidence="9" type="primary">ORF107231</name>
    <name evidence="10" type="synonym">ORF107236</name>
</gene>
<sequence length="566" mass="62532">MKSKEKQENGTYDLSTMEKSGQKYMVSTEENSTKLLGNKKKLLVTLCILITEMCERLTYYSISAGILLFCTSKLNYAETDATTINQVFAGIAYIIPIAGGFIADTFAGRFKTIMFASMLYIIGTLLIPASAVAYETWGWEPLKTDAKKGIFMTGLLLVAIGTGGIKANVGPFGAEQVESMGKDTVQVFFNWFYWVINVGALIAFAGVSYIQQNISFAWGFFVPLVSMSLALVIFVTARSKYVKTEPNGSVLTTTCSILGEGISRSPPESSQDNDVGSRKFLWRAKQSYGGSHEDHLVDGVVSVIRVTPFCLLVIMYWAIYSQMSNTFFAQSERMDIRIGDDYLPAAALNVFNTICIIILIPIVDRLVYPAFEKMGRPLTYLKRIGIGMILSVMAVVVAGIVEIYRKEDMENFHVQVLGDKMFNASSMSVFIQVPQFALIGASEIFAAISTLEFAYNQAPVAMQGLLTGLFLASSGIGNWVSTAILAIVKAATVDYPWWCDDINTCHMEYLMFLLGGLMFLNFLVFCVVAKFFTYQDPATFEKAIETDVVKDGHINDQEGVVIVDKL</sequence>
<feature type="transmembrane region" description="Helical" evidence="8">
    <location>
        <begin position="509"/>
        <end position="532"/>
    </location>
</feature>
<dbReference type="GO" id="GO:0016020">
    <property type="term" value="C:membrane"/>
    <property type="evidence" value="ECO:0007669"/>
    <property type="project" value="UniProtKB-SubCell"/>
</dbReference>
<feature type="transmembrane region" description="Helical" evidence="8">
    <location>
        <begin position="429"/>
        <end position="453"/>
    </location>
</feature>
<evidence type="ECO:0000313" key="9">
    <source>
        <dbReference type="EMBL" id="CEK77901.1"/>
    </source>
</evidence>
<keyword evidence="7" id="KW-0813">Transport</keyword>
<dbReference type="AlphaFoldDB" id="A0A0B7AD16"/>
<feature type="transmembrane region" description="Helical" evidence="8">
    <location>
        <begin position="149"/>
        <end position="167"/>
    </location>
</feature>
<dbReference type="InterPro" id="IPR000109">
    <property type="entry name" value="POT_fam"/>
</dbReference>
<name>A0A0B7AD16_9EUPU</name>
<reference evidence="9" key="1">
    <citation type="submission" date="2014-12" db="EMBL/GenBank/DDBJ databases">
        <title>Insight into the proteome of Arion vulgaris.</title>
        <authorList>
            <person name="Aradska J."/>
            <person name="Bulat T."/>
            <person name="Smidak R."/>
            <person name="Sarate P."/>
            <person name="Gangsoo J."/>
            <person name="Sialana F."/>
            <person name="Bilban M."/>
            <person name="Lubec G."/>
        </authorList>
    </citation>
    <scope>NUCLEOTIDE SEQUENCE</scope>
    <source>
        <tissue evidence="9">Skin</tissue>
    </source>
</reference>
<keyword evidence="6 8" id="KW-0472">Membrane</keyword>
<dbReference type="InterPro" id="IPR018456">
    <property type="entry name" value="PTR2_symporter_CS"/>
</dbReference>
<dbReference type="EMBL" id="HACG01031036">
    <property type="protein sequence ID" value="CEK77901.1"/>
    <property type="molecule type" value="Transcribed_RNA"/>
</dbReference>
<feature type="transmembrane region" description="Helical" evidence="8">
    <location>
        <begin position="115"/>
        <end position="137"/>
    </location>
</feature>
<dbReference type="EMBL" id="HACG01031037">
    <property type="protein sequence ID" value="CEK77902.1"/>
    <property type="molecule type" value="Transcribed_RNA"/>
</dbReference>
<evidence type="ECO:0000256" key="4">
    <source>
        <dbReference type="ARBA" id="ARBA00022856"/>
    </source>
</evidence>
<keyword evidence="5 8" id="KW-1133">Transmembrane helix</keyword>
<evidence type="ECO:0000256" key="7">
    <source>
        <dbReference type="RuleBase" id="RU003755"/>
    </source>
</evidence>
<dbReference type="Gene3D" id="1.20.1250.20">
    <property type="entry name" value="MFS general substrate transporter like domains"/>
    <property type="match status" value="1"/>
</dbReference>
<feature type="transmembrane region" description="Helical" evidence="8">
    <location>
        <begin position="188"/>
        <end position="210"/>
    </location>
</feature>
<dbReference type="PROSITE" id="PS01023">
    <property type="entry name" value="PTR2_2"/>
    <property type="match status" value="1"/>
</dbReference>
<evidence type="ECO:0000256" key="5">
    <source>
        <dbReference type="ARBA" id="ARBA00022989"/>
    </source>
</evidence>
<evidence type="ECO:0000256" key="8">
    <source>
        <dbReference type="SAM" id="Phobius"/>
    </source>
</evidence>
<proteinExistence type="inferred from homology"/>
<evidence type="ECO:0000256" key="3">
    <source>
        <dbReference type="ARBA" id="ARBA00022692"/>
    </source>
</evidence>